<accession>A0ABQ1E8Y6</accession>
<dbReference type="NCBIfam" id="TIGR04085">
    <property type="entry name" value="rSAM_more_4Fe4S"/>
    <property type="match status" value="1"/>
</dbReference>
<proteinExistence type="predicted"/>
<gene>
    <name evidence="6" type="ORF">CSC2_17500</name>
</gene>
<evidence type="ECO:0000256" key="3">
    <source>
        <dbReference type="ARBA" id="ARBA00023004"/>
    </source>
</evidence>
<evidence type="ECO:0000313" key="6">
    <source>
        <dbReference type="EMBL" id="GFZ31224.1"/>
    </source>
</evidence>
<evidence type="ECO:0000256" key="2">
    <source>
        <dbReference type="ARBA" id="ARBA00022723"/>
    </source>
</evidence>
<dbReference type="SFLD" id="SFLDG01386">
    <property type="entry name" value="main_SPASM_domain-containing"/>
    <property type="match status" value="1"/>
</dbReference>
<dbReference type="PANTHER" id="PTHR11228">
    <property type="entry name" value="RADICAL SAM DOMAIN PROTEIN"/>
    <property type="match status" value="1"/>
</dbReference>
<keyword evidence="2" id="KW-0479">Metal-binding</keyword>
<evidence type="ECO:0000259" key="5">
    <source>
        <dbReference type="PROSITE" id="PS51918"/>
    </source>
</evidence>
<dbReference type="Proteomes" id="UP000663802">
    <property type="component" value="Unassembled WGS sequence"/>
</dbReference>
<name>A0ABQ1E8Y6_9CLOT</name>
<dbReference type="InterPro" id="IPR013785">
    <property type="entry name" value="Aldolase_TIM"/>
</dbReference>
<protein>
    <submittedName>
        <fullName evidence="6">Radical SAM/SPASM domain-containing protein</fullName>
    </submittedName>
</protein>
<feature type="domain" description="Radical SAM core" evidence="5">
    <location>
        <begin position="108"/>
        <end position="322"/>
    </location>
</feature>
<dbReference type="InterPro" id="IPR050377">
    <property type="entry name" value="Radical_SAM_PqqE_MftC-like"/>
</dbReference>
<reference evidence="6 7" key="1">
    <citation type="journal article" date="2021" name="Int. J. Syst. Evol. Microbiol.">
        <title>Clostridium zeae sp. nov., isolated from corn silage.</title>
        <authorList>
            <person name="Kobayashi H."/>
            <person name="Tanizawa Y."/>
            <person name="Yagura M."/>
            <person name="Sakamoto M."/>
            <person name="Ohkuma M."/>
            <person name="Tohno M."/>
        </authorList>
    </citation>
    <scope>NUCLEOTIDE SEQUENCE [LARGE SCALE GENOMIC DNA]</scope>
    <source>
        <strain evidence="6 7">CSC2</strain>
    </source>
</reference>
<dbReference type="InterPro" id="IPR058240">
    <property type="entry name" value="rSAM_sf"/>
</dbReference>
<keyword evidence="3" id="KW-0408">Iron</keyword>
<dbReference type="Pfam" id="PF04055">
    <property type="entry name" value="Radical_SAM"/>
    <property type="match status" value="1"/>
</dbReference>
<dbReference type="Gene3D" id="3.20.20.70">
    <property type="entry name" value="Aldolase class I"/>
    <property type="match status" value="1"/>
</dbReference>
<evidence type="ECO:0000256" key="4">
    <source>
        <dbReference type="ARBA" id="ARBA00023014"/>
    </source>
</evidence>
<evidence type="ECO:0000256" key="1">
    <source>
        <dbReference type="ARBA" id="ARBA00022691"/>
    </source>
</evidence>
<dbReference type="PANTHER" id="PTHR11228:SF7">
    <property type="entry name" value="PQQA PEPTIDE CYCLASE"/>
    <property type="match status" value="1"/>
</dbReference>
<dbReference type="CDD" id="cd01335">
    <property type="entry name" value="Radical_SAM"/>
    <property type="match status" value="1"/>
</dbReference>
<dbReference type="EMBL" id="BMBA01000001">
    <property type="protein sequence ID" value="GFZ31224.1"/>
    <property type="molecule type" value="Genomic_DNA"/>
</dbReference>
<dbReference type="RefSeq" id="WP_206869361.1">
    <property type="nucleotide sequence ID" value="NZ_BMBA01000001.1"/>
</dbReference>
<keyword evidence="1" id="KW-0949">S-adenosyl-L-methionine</keyword>
<dbReference type="Pfam" id="PF13186">
    <property type="entry name" value="SPASM"/>
    <property type="match status" value="1"/>
</dbReference>
<dbReference type="InterPro" id="IPR007197">
    <property type="entry name" value="rSAM"/>
</dbReference>
<comment type="caution">
    <text evidence="6">The sequence shown here is derived from an EMBL/GenBank/DDBJ whole genome shotgun (WGS) entry which is preliminary data.</text>
</comment>
<keyword evidence="4" id="KW-0411">Iron-sulfur</keyword>
<dbReference type="InterPro" id="IPR023885">
    <property type="entry name" value="4Fe4S-binding_SPASM_dom"/>
</dbReference>
<dbReference type="SFLD" id="SFLDS00029">
    <property type="entry name" value="Radical_SAM"/>
    <property type="match status" value="1"/>
</dbReference>
<dbReference type="SFLD" id="SFLDG01067">
    <property type="entry name" value="SPASM/twitch_domain_containing"/>
    <property type="match status" value="1"/>
</dbReference>
<keyword evidence="7" id="KW-1185">Reference proteome</keyword>
<dbReference type="SUPFAM" id="SSF102114">
    <property type="entry name" value="Radical SAM enzymes"/>
    <property type="match status" value="1"/>
</dbReference>
<sequence length="449" mass="51673">MHALKENILLRLEYFGGILINKDNFSRYQLNSSEAIFLRALEKVGDIEKAAVIHDDIINNKDYDIDKFLKMGVIEEEKSIKDKFDINIQKVIETIKQDYSEIRKHKFLSAPLELTIYPTLKCNLNCKFCFLQNKISNEITCEKWIETISQAKEMGVLSISILGGEPALYKNIDELLNAIESIGIKTTITTNGSKLKDSTKEILLKSKFITPVISLQCLSEKNKYLMGLEYTDSLETIEFFLRNNKPVRINSVYSIQTIEEFYEMIDYVAVKNIDRYSIATYVKSNENNDIKVNRTLLDSRVLSEKLEQYIEDKYGDKKINFLVEGCLIYSAYPEIIDEISGLSEFDKLYYGCRASKSKLEIYSNGDIYPCICFENLMKPTSNILEKSLSYIWRNDSNFNIMRNDNTSAPTCIKCGFNIFCNGGCPATKQKLYGKKYNEFKDPNCCIPSI</sequence>
<organism evidence="6 7">
    <name type="scientific">Clostridium zeae</name>
    <dbReference type="NCBI Taxonomy" id="2759022"/>
    <lineage>
        <taxon>Bacteria</taxon>
        <taxon>Bacillati</taxon>
        <taxon>Bacillota</taxon>
        <taxon>Clostridia</taxon>
        <taxon>Eubacteriales</taxon>
        <taxon>Clostridiaceae</taxon>
        <taxon>Clostridium</taxon>
    </lineage>
</organism>
<evidence type="ECO:0000313" key="7">
    <source>
        <dbReference type="Proteomes" id="UP000663802"/>
    </source>
</evidence>
<dbReference type="PROSITE" id="PS51918">
    <property type="entry name" value="RADICAL_SAM"/>
    <property type="match status" value="1"/>
</dbReference>